<dbReference type="Proteomes" id="UP000544331">
    <property type="component" value="Unassembled WGS sequence"/>
</dbReference>
<dbReference type="Pfam" id="PF00248">
    <property type="entry name" value="Aldo_ket_red"/>
    <property type="match status" value="1"/>
</dbReference>
<dbReference type="PANTHER" id="PTHR43364">
    <property type="entry name" value="NADH-SPECIFIC METHYLGLYOXAL REDUCTASE-RELATED"/>
    <property type="match status" value="1"/>
</dbReference>
<dbReference type="GO" id="GO:0005829">
    <property type="term" value="C:cytosol"/>
    <property type="evidence" value="ECO:0007669"/>
    <property type="project" value="UniProtKB-ARBA"/>
</dbReference>
<name>A0A8H5Y873_9HYPO</name>
<dbReference type="PANTHER" id="PTHR43364:SF15">
    <property type="entry name" value="ARYL-ALCOHOL DEHYDROGENASE AAD16-RELATED"/>
    <property type="match status" value="1"/>
</dbReference>
<keyword evidence="5" id="KW-1185">Reference proteome</keyword>
<dbReference type="FunFam" id="3.20.20.100:FF:000004">
    <property type="entry name" value="Oxidoreductase, aldo/keto reductase"/>
    <property type="match status" value="1"/>
</dbReference>
<proteinExistence type="predicted"/>
<protein>
    <submittedName>
        <fullName evidence="4">Aldo-keto reductase</fullName>
    </submittedName>
</protein>
<evidence type="ECO:0000256" key="2">
    <source>
        <dbReference type="ARBA" id="ARBA00023002"/>
    </source>
</evidence>
<dbReference type="InterPro" id="IPR036812">
    <property type="entry name" value="NAD(P)_OxRdtase_dom_sf"/>
</dbReference>
<evidence type="ECO:0000313" key="4">
    <source>
        <dbReference type="EMBL" id="KAF5706921.1"/>
    </source>
</evidence>
<dbReference type="OrthoDB" id="1720422at2759"/>
<dbReference type="InterPro" id="IPR023210">
    <property type="entry name" value="NADP_OxRdtase_dom"/>
</dbReference>
<dbReference type="EMBL" id="JAAOAN010000438">
    <property type="protein sequence ID" value="KAF5706921.1"/>
    <property type="molecule type" value="Genomic_DNA"/>
</dbReference>
<evidence type="ECO:0000256" key="1">
    <source>
        <dbReference type="ARBA" id="ARBA00005179"/>
    </source>
</evidence>
<dbReference type="GO" id="GO:0016491">
    <property type="term" value="F:oxidoreductase activity"/>
    <property type="evidence" value="ECO:0007669"/>
    <property type="project" value="UniProtKB-KW"/>
</dbReference>
<feature type="domain" description="NADP-dependent oxidoreductase" evidence="3">
    <location>
        <begin position="42"/>
        <end position="349"/>
    </location>
</feature>
<dbReference type="AlphaFoldDB" id="A0A8H5Y873"/>
<dbReference type="SUPFAM" id="SSF51430">
    <property type="entry name" value="NAD(P)-linked oxidoreductase"/>
    <property type="match status" value="1"/>
</dbReference>
<dbReference type="Gene3D" id="3.20.20.100">
    <property type="entry name" value="NADP-dependent oxidoreductase domain"/>
    <property type="match status" value="1"/>
</dbReference>
<sequence>MEKTHSPINLSSTETVFLQPKWSLRHYAPPWRRRLTEWTIRGAMSLGAANDQMPWTVPEEEALPILKHALDMGMNTWDTADVYSYGDSERIVGKALKTYSIPRERVVILSKCSGGIPYPGEFNDLSDKERLIQMTVNGGKMVNRIGLSRKHILDAVDASVERLGTYIDVLQIHRLDRDVPPEEIMKALNDVVESGKSRYIGASSMYAWEFQALNTVAEKNGWHKFISMQDYHSLLYREEEREMVPYCRFAGIGLIPWSPLARGLLARPYQKSPEKQTTRQTTDYYADMLIGPVTEADIAIITRVQELAKKKSCTMAQISIAWSLKKGFNPIIGISRVERVDEAVQAVALANGGLLTDADIRFLDELYLPKVPLVSGW</sequence>
<dbReference type="CDD" id="cd19079">
    <property type="entry name" value="AKR_EcYajO-like"/>
    <property type="match status" value="1"/>
</dbReference>
<accession>A0A8H5Y873</accession>
<evidence type="ECO:0000259" key="3">
    <source>
        <dbReference type="Pfam" id="PF00248"/>
    </source>
</evidence>
<gene>
    <name evidence="4" type="ORF">FMUND_11331</name>
</gene>
<evidence type="ECO:0000313" key="5">
    <source>
        <dbReference type="Proteomes" id="UP000544331"/>
    </source>
</evidence>
<reference evidence="4 5" key="1">
    <citation type="submission" date="2020-05" db="EMBL/GenBank/DDBJ databases">
        <title>Identification and distribution of gene clusters putatively required for synthesis of sphingolipid metabolism inhibitors in phylogenetically diverse species of the filamentous fungus Fusarium.</title>
        <authorList>
            <person name="Kim H.-S."/>
            <person name="Busman M."/>
            <person name="Brown D.W."/>
            <person name="Divon H."/>
            <person name="Uhlig S."/>
            <person name="Proctor R.H."/>
        </authorList>
    </citation>
    <scope>NUCLEOTIDE SEQUENCE [LARGE SCALE GENOMIC DNA]</scope>
    <source>
        <strain evidence="4 5">NRRL 66235</strain>
    </source>
</reference>
<comment type="pathway">
    <text evidence="1">Secondary metabolite biosynthesis.</text>
</comment>
<organism evidence="4 5">
    <name type="scientific">Fusarium mundagurra</name>
    <dbReference type="NCBI Taxonomy" id="1567541"/>
    <lineage>
        <taxon>Eukaryota</taxon>
        <taxon>Fungi</taxon>
        <taxon>Dikarya</taxon>
        <taxon>Ascomycota</taxon>
        <taxon>Pezizomycotina</taxon>
        <taxon>Sordariomycetes</taxon>
        <taxon>Hypocreomycetidae</taxon>
        <taxon>Hypocreales</taxon>
        <taxon>Nectriaceae</taxon>
        <taxon>Fusarium</taxon>
        <taxon>Fusarium fujikuroi species complex</taxon>
    </lineage>
</organism>
<dbReference type="InterPro" id="IPR050523">
    <property type="entry name" value="AKR_Detox_Biosynth"/>
</dbReference>
<comment type="caution">
    <text evidence="4">The sequence shown here is derived from an EMBL/GenBank/DDBJ whole genome shotgun (WGS) entry which is preliminary data.</text>
</comment>
<keyword evidence="2" id="KW-0560">Oxidoreductase</keyword>